<feature type="compositionally biased region" description="Basic and acidic residues" evidence="1">
    <location>
        <begin position="1203"/>
        <end position="1324"/>
    </location>
</feature>
<protein>
    <recommendedName>
        <fullName evidence="5">Helicase C-terminal domain-containing protein</fullName>
    </recommendedName>
</protein>
<reference evidence="3" key="1">
    <citation type="submission" date="2023-08" db="EMBL/GenBank/DDBJ databases">
        <authorList>
            <person name="Chen Y."/>
            <person name="Shah S."/>
            <person name="Dougan E. K."/>
            <person name="Thang M."/>
            <person name="Chan C."/>
        </authorList>
    </citation>
    <scope>NUCLEOTIDE SEQUENCE</scope>
</reference>
<comment type="caution">
    <text evidence="3">The sequence shown here is derived from an EMBL/GenBank/DDBJ whole genome shotgun (WGS) entry which is preliminary data.</text>
</comment>
<feature type="compositionally biased region" description="Acidic residues" evidence="1">
    <location>
        <begin position="796"/>
        <end position="842"/>
    </location>
</feature>
<feature type="region of interest" description="Disordered" evidence="1">
    <location>
        <begin position="750"/>
        <end position="1324"/>
    </location>
</feature>
<evidence type="ECO:0000313" key="3">
    <source>
        <dbReference type="EMBL" id="CAJ1409446.1"/>
    </source>
</evidence>
<feature type="compositionally biased region" description="Low complexity" evidence="1">
    <location>
        <begin position="1102"/>
        <end position="1131"/>
    </location>
</feature>
<keyword evidence="4" id="KW-1185">Reference proteome</keyword>
<proteinExistence type="predicted"/>
<feature type="compositionally biased region" description="Low complexity" evidence="1">
    <location>
        <begin position="1168"/>
        <end position="1182"/>
    </location>
</feature>
<feature type="chain" id="PRO_5041280093" description="Helicase C-terminal domain-containing protein" evidence="2">
    <location>
        <begin position="27"/>
        <end position="1396"/>
    </location>
</feature>
<sequence>MCRSMRRRFALVALLWSLTSPPKGGGRLFLPSFGAEIVQTFFEEAETIRRVGKRAMRFQLIDAVDRLPILAEIAKQAVVQERTSRCAIIVASLCEAQQLVENLHAARLRACLLCGKSCKVDLTASVVVCNYQAAALLRGQRFRIKLVDWRGVAVASRTFGKGGAQDFRKESSASMEAEFASCFEDDVDYKYSLARAAADGLVRGLRCFLMPFWPPSELHARLAAAVQQREADWAPMLISTKTRDEAESLAQCLCTLGVRAGVERQHDVKDLAQGRLTVLCVTPSFSLDFAVQCILCVSSQDPPKVVLDAMQVPGGTVEFVQAFSSRGMMRTFETHAAMMAELCGVSESDESSLPLLLGEDGKAARCTRERCQQLLEKQGWSQSRERDASERSNSRWLEELLAWLRVHKRKPRCLASRNGLSKAEEEEKRNYRRYERVRKLVRQERLSQEQLELLQPFWAIIFPNGMLTRKEAWLEELCAWLRVHKRKPRWFAAKDGLSEAEAEENRQSRGFSRVQRKAQEKRLSQQQLEMLRPFWATILPDDSLTRQKVWLEELCAWLNLHKRKPRWLASTAQLNETEEEESRQRRRYDRVQRLAQQKSLCQWQLDMLQPFWATLFPKDSLTLPRRKTWLDELCSWLRLHERRPRFFATREGLNETEEEEKKQYGRCFRVRRLARQKRLSHEQLEMLQPYWSHIGTERRRESARHKGVGGDQVWAYHPSCTAGTPPASQWNVPHDGPIDQNFAISAIRAKRTSSEKPASASPKKPRAEVKRAEKSERSEKVSARKASEKKQVVESSSEEEEEEDEKEEEEEDKKEEKEDKEEKDDDDDEDDDEEEEEEEEEEEKTKKSEPAKAKSKKEEKDDSDEDEDEDEDEEEDKPKDKAKSDGKKPEATDSAGNYFVTAYNKRREERAKAEEERKKAQRKVSDKNGTAAKSDKKKLEDEADEEEVRMLEELRKRAEERRKKMEDLKKKEEQLKKPEKSVPKDEKPESKAKEKERKESASPKKDRDRERRGRRSEDKDRDRKDKERRGSRRRDRSEDRDRHRSDRKDRGGSKDRRRGEDRDRERGDRDRRDGDRDRDERKRSRGRRDREENGTTARKDAAAGAGTARRTGTTVEGRSAAAPGAGTAATGARRRIRRAPVQRRTGRSAGTERAGAGTDPRRRRRSARAPSGSAPARAGTSPRTAKRSQAPEGSAPLPAARSPRRERAEKEKQTLEEEKRRKDEESRQEESREKRRREEGEEEPPEKREKLSPEEEKRRKEEEMRRREEELQRRREEKRRKEEEEKGKSGGDRSRPERKDSQDGKSDDKKEEDTRKRLEEEAQTLREQQAMLNVLRVLQRLSNANPDTFESLKKDPAEVLRTDLPQTGGQQTVLKAEADRVLEYAKLYVNEVSGKA</sequence>
<evidence type="ECO:0000313" key="4">
    <source>
        <dbReference type="Proteomes" id="UP001178507"/>
    </source>
</evidence>
<feature type="compositionally biased region" description="Basic and acidic residues" evidence="1">
    <location>
        <begin position="843"/>
        <end position="860"/>
    </location>
</feature>
<evidence type="ECO:0008006" key="5">
    <source>
        <dbReference type="Google" id="ProtNLM"/>
    </source>
</evidence>
<feature type="compositionally biased region" description="Basic and acidic residues" evidence="1">
    <location>
        <begin position="876"/>
        <end position="891"/>
    </location>
</feature>
<feature type="compositionally biased region" description="Basic and acidic residues" evidence="1">
    <location>
        <begin position="1035"/>
        <end position="1101"/>
    </location>
</feature>
<evidence type="ECO:0000256" key="1">
    <source>
        <dbReference type="SAM" id="MobiDB-lite"/>
    </source>
</evidence>
<name>A0AA36NLL8_9DINO</name>
<organism evidence="3 4">
    <name type="scientific">Effrenium voratum</name>
    <dbReference type="NCBI Taxonomy" id="2562239"/>
    <lineage>
        <taxon>Eukaryota</taxon>
        <taxon>Sar</taxon>
        <taxon>Alveolata</taxon>
        <taxon>Dinophyceae</taxon>
        <taxon>Suessiales</taxon>
        <taxon>Symbiodiniaceae</taxon>
        <taxon>Effrenium</taxon>
    </lineage>
</organism>
<dbReference type="EMBL" id="CAUJNA010003771">
    <property type="protein sequence ID" value="CAJ1409446.1"/>
    <property type="molecule type" value="Genomic_DNA"/>
</dbReference>
<feature type="compositionally biased region" description="Basic and acidic residues" evidence="1">
    <location>
        <begin position="905"/>
        <end position="926"/>
    </location>
</feature>
<evidence type="ECO:0000256" key="2">
    <source>
        <dbReference type="SAM" id="SignalP"/>
    </source>
</evidence>
<feature type="compositionally biased region" description="Acidic residues" evidence="1">
    <location>
        <begin position="861"/>
        <end position="875"/>
    </location>
</feature>
<feature type="signal peptide" evidence="2">
    <location>
        <begin position="1"/>
        <end position="26"/>
    </location>
</feature>
<accession>A0AA36NLL8</accession>
<feature type="compositionally biased region" description="Basic and acidic residues" evidence="1">
    <location>
        <begin position="948"/>
        <end position="1028"/>
    </location>
</feature>
<gene>
    <name evidence="3" type="ORF">EVOR1521_LOCUS30540</name>
</gene>
<feature type="compositionally biased region" description="Basic residues" evidence="1">
    <location>
        <begin position="1132"/>
        <end position="1146"/>
    </location>
</feature>
<keyword evidence="2" id="KW-0732">Signal</keyword>
<dbReference type="Proteomes" id="UP001178507">
    <property type="component" value="Unassembled WGS sequence"/>
</dbReference>
<feature type="compositionally biased region" description="Basic and acidic residues" evidence="1">
    <location>
        <begin position="765"/>
        <end position="792"/>
    </location>
</feature>